<dbReference type="InterPro" id="IPR013520">
    <property type="entry name" value="Ribonucl_H"/>
</dbReference>
<evidence type="ECO:0000313" key="6">
    <source>
        <dbReference type="Proteomes" id="UP000253517"/>
    </source>
</evidence>
<dbReference type="InterPro" id="IPR036397">
    <property type="entry name" value="RNaseH_sf"/>
</dbReference>
<dbReference type="AlphaFoldDB" id="A0A369AA89"/>
<dbReference type="GO" id="GO:0008408">
    <property type="term" value="F:3'-5' exonuclease activity"/>
    <property type="evidence" value="ECO:0007669"/>
    <property type="project" value="TreeGrafter"/>
</dbReference>
<evidence type="ECO:0000256" key="1">
    <source>
        <dbReference type="ARBA" id="ARBA00025483"/>
    </source>
</evidence>
<keyword evidence="6" id="KW-1185">Reference proteome</keyword>
<organism evidence="5 6">
    <name type="scientific">Schleiferia thermophila</name>
    <dbReference type="NCBI Taxonomy" id="884107"/>
    <lineage>
        <taxon>Bacteria</taxon>
        <taxon>Pseudomonadati</taxon>
        <taxon>Bacteroidota</taxon>
        <taxon>Flavobacteriia</taxon>
        <taxon>Flavobacteriales</taxon>
        <taxon>Schleiferiaceae</taxon>
        <taxon>Schleiferia</taxon>
    </lineage>
</organism>
<dbReference type="InterPro" id="IPR006054">
    <property type="entry name" value="DnaQ"/>
</dbReference>
<evidence type="ECO:0000313" key="5">
    <source>
        <dbReference type="EMBL" id="RCX05007.1"/>
    </source>
</evidence>
<evidence type="ECO:0000259" key="4">
    <source>
        <dbReference type="SMART" id="SM00479"/>
    </source>
</evidence>
<comment type="function">
    <text evidence="1">DNA polymerase III is a complex, multichain enzyme responsible for most of the replicative synthesis in bacteria. The epsilon subunit contain the editing function and is a proofreading 3'-5' exonuclease.</text>
</comment>
<dbReference type="Proteomes" id="UP000253517">
    <property type="component" value="Unassembled WGS sequence"/>
</dbReference>
<evidence type="ECO:0000256" key="2">
    <source>
        <dbReference type="ARBA" id="ARBA00026073"/>
    </source>
</evidence>
<dbReference type="PANTHER" id="PTHR30231:SF41">
    <property type="entry name" value="DNA POLYMERASE III SUBUNIT EPSILON"/>
    <property type="match status" value="1"/>
</dbReference>
<sequence length="433" mass="49417">MYAIIDIESSGGKPGKEKIIEIAIFRFDGQQVVDQLISLVHCSGYIQPYVQKLTGITPNMLRRAPKFYELAKRIVQITEDAIMVGHNVGFDYRMLVQEFAALGYEFNRKTLDTIPLTQKLIPGLKSYGLENVCRELNIYNPQRHRAAGDARVTLELFKILLEKDQKKEILTLASPGSTNLEKHPASGKLNRLLDLVQPKPGVYYLRDQQGKILKTGFSKNLFAELHQLFLLDDTLSSSIADLQTELTGNDLISKIKLYVESRNFSLPATYAYHWLPEWHIVFSGGRYGLVRQKSPPQASLISLEMRHQAVQCMKKLLDQPLPDHTEEAIDRVKQLVYERKDMLIQLSGRSLDETAVILIENYTAVGYGYYRLHHELVRFEAFKKTLSPIPEDAVIRGFIREWLQKHAHNIRPIPMNTLPGDDEPLYSSGETPL</sequence>
<dbReference type="GO" id="GO:0005829">
    <property type="term" value="C:cytosol"/>
    <property type="evidence" value="ECO:0007669"/>
    <property type="project" value="TreeGrafter"/>
</dbReference>
<dbReference type="Gene3D" id="3.30.420.10">
    <property type="entry name" value="Ribonuclease H-like superfamily/Ribonuclease H"/>
    <property type="match status" value="1"/>
</dbReference>
<dbReference type="EMBL" id="QPJS01000001">
    <property type="protein sequence ID" value="RCX05007.1"/>
    <property type="molecule type" value="Genomic_DNA"/>
</dbReference>
<dbReference type="SUPFAM" id="SSF53098">
    <property type="entry name" value="Ribonuclease H-like"/>
    <property type="match status" value="1"/>
</dbReference>
<comment type="caution">
    <text evidence="5">The sequence shown here is derived from an EMBL/GenBank/DDBJ whole genome shotgun (WGS) entry which is preliminary data.</text>
</comment>
<dbReference type="GO" id="GO:0003887">
    <property type="term" value="F:DNA-directed DNA polymerase activity"/>
    <property type="evidence" value="ECO:0007669"/>
    <property type="project" value="InterPro"/>
</dbReference>
<protein>
    <submittedName>
        <fullName evidence="5">DNA polymerase-3 subunit epsilon</fullName>
    </submittedName>
</protein>
<dbReference type="InterPro" id="IPR012337">
    <property type="entry name" value="RNaseH-like_sf"/>
</dbReference>
<dbReference type="PANTHER" id="PTHR30231">
    <property type="entry name" value="DNA POLYMERASE III SUBUNIT EPSILON"/>
    <property type="match status" value="1"/>
</dbReference>
<dbReference type="GO" id="GO:0045004">
    <property type="term" value="P:DNA replication proofreading"/>
    <property type="evidence" value="ECO:0007669"/>
    <property type="project" value="TreeGrafter"/>
</dbReference>
<name>A0A369AA89_9FLAO</name>
<dbReference type="SMART" id="SM00479">
    <property type="entry name" value="EXOIII"/>
    <property type="match status" value="1"/>
</dbReference>
<feature type="domain" description="Exonuclease" evidence="4">
    <location>
        <begin position="1"/>
        <end position="166"/>
    </location>
</feature>
<dbReference type="NCBIfam" id="TIGR00573">
    <property type="entry name" value="dnaq"/>
    <property type="match status" value="1"/>
</dbReference>
<accession>A0A369AA89</accession>
<reference evidence="5 6" key="1">
    <citation type="submission" date="2018-07" db="EMBL/GenBank/DDBJ databases">
        <title>Genomic Encyclopedia of Type Strains, Phase IV (KMG-IV): sequencing the most valuable type-strain genomes for metagenomic binning, comparative biology and taxonomic classification.</title>
        <authorList>
            <person name="Goeker M."/>
        </authorList>
    </citation>
    <scope>NUCLEOTIDE SEQUENCE [LARGE SCALE GENOMIC DNA]</scope>
    <source>
        <strain evidence="5 6">DSM 21410</strain>
    </source>
</reference>
<proteinExistence type="predicted"/>
<dbReference type="CDD" id="cd06127">
    <property type="entry name" value="DEDDh"/>
    <property type="match status" value="1"/>
</dbReference>
<evidence type="ECO:0000256" key="3">
    <source>
        <dbReference type="SAM" id="MobiDB-lite"/>
    </source>
</evidence>
<feature type="region of interest" description="Disordered" evidence="3">
    <location>
        <begin position="414"/>
        <end position="433"/>
    </location>
</feature>
<dbReference type="FunFam" id="3.30.420.10:FF:000045">
    <property type="entry name" value="3'-5' exonuclease DinG"/>
    <property type="match status" value="1"/>
</dbReference>
<comment type="subunit">
    <text evidence="2">DNA polymerase III contains a core (composed of alpha, epsilon and theta chains) that associates with a tau subunit. This core dimerizes to form the POLIII' complex. PolIII' associates with the gamma complex (composed of gamma, delta, delta', psi and chi chains) and with the beta chain to form the complete DNA polymerase III complex.</text>
</comment>
<dbReference type="RefSeq" id="WP_114365595.1">
    <property type="nucleotide sequence ID" value="NZ_BHZF01000001.1"/>
</dbReference>
<gene>
    <name evidence="5" type="ORF">DES35_101286</name>
</gene>
<dbReference type="GO" id="GO:0003677">
    <property type="term" value="F:DNA binding"/>
    <property type="evidence" value="ECO:0007669"/>
    <property type="project" value="InterPro"/>
</dbReference>
<dbReference type="Pfam" id="PF00929">
    <property type="entry name" value="RNase_T"/>
    <property type="match status" value="1"/>
</dbReference>